<dbReference type="AlphaFoldDB" id="A0A1F7GF40"/>
<gene>
    <name evidence="2" type="ORF">A2774_05520</name>
</gene>
<dbReference type="Proteomes" id="UP000177208">
    <property type="component" value="Unassembled WGS sequence"/>
</dbReference>
<feature type="domain" description="PIN" evidence="1">
    <location>
        <begin position="6"/>
        <end position="127"/>
    </location>
</feature>
<evidence type="ECO:0000313" key="2">
    <source>
        <dbReference type="EMBL" id="OGK17475.1"/>
    </source>
</evidence>
<reference evidence="2 3" key="1">
    <citation type="journal article" date="2016" name="Nat. Commun.">
        <title>Thousands of microbial genomes shed light on interconnected biogeochemical processes in an aquifer system.</title>
        <authorList>
            <person name="Anantharaman K."/>
            <person name="Brown C.T."/>
            <person name="Hug L.A."/>
            <person name="Sharon I."/>
            <person name="Castelle C.J."/>
            <person name="Probst A.J."/>
            <person name="Thomas B.C."/>
            <person name="Singh A."/>
            <person name="Wilkins M.J."/>
            <person name="Karaoz U."/>
            <person name="Brodie E.L."/>
            <person name="Williams K.H."/>
            <person name="Hubbard S.S."/>
            <person name="Banfield J.F."/>
        </authorList>
    </citation>
    <scope>NUCLEOTIDE SEQUENCE [LARGE SCALE GENOMIC DNA]</scope>
</reference>
<dbReference type="Pfam" id="PF01850">
    <property type="entry name" value="PIN"/>
    <property type="match status" value="1"/>
</dbReference>
<accession>A0A1F7GF40</accession>
<proteinExistence type="predicted"/>
<protein>
    <recommendedName>
        <fullName evidence="1">PIN domain-containing protein</fullName>
    </recommendedName>
</protein>
<dbReference type="EMBL" id="MFZG01000006">
    <property type="protein sequence ID" value="OGK17475.1"/>
    <property type="molecule type" value="Genomic_DNA"/>
</dbReference>
<dbReference type="InterPro" id="IPR029060">
    <property type="entry name" value="PIN-like_dom_sf"/>
</dbReference>
<organism evidence="2 3">
    <name type="scientific">Candidatus Roizmanbacteria bacterium RIFCSPHIGHO2_01_FULL_39_12c</name>
    <dbReference type="NCBI Taxonomy" id="1802031"/>
    <lineage>
        <taxon>Bacteria</taxon>
        <taxon>Candidatus Roizmaniibacteriota</taxon>
    </lineage>
</organism>
<dbReference type="SUPFAM" id="SSF88723">
    <property type="entry name" value="PIN domain-like"/>
    <property type="match status" value="1"/>
</dbReference>
<sequence length="134" mass="16062">MKKLIADTNIFLRFLTNDIPEQAARVEKRFREAEKTTLQFIVFQITLVEVLFQLEHWYRLKKAEAADKMIRLFSPDWFEIDNKDAVFEALNIYKNKNIDFVDVLVYAIAKKQKLRIFSFDKDFNKLDVNIRLKP</sequence>
<name>A0A1F7GF40_9BACT</name>
<dbReference type="InterPro" id="IPR002716">
    <property type="entry name" value="PIN_dom"/>
</dbReference>
<evidence type="ECO:0000313" key="3">
    <source>
        <dbReference type="Proteomes" id="UP000177208"/>
    </source>
</evidence>
<evidence type="ECO:0000259" key="1">
    <source>
        <dbReference type="Pfam" id="PF01850"/>
    </source>
</evidence>
<comment type="caution">
    <text evidence="2">The sequence shown here is derived from an EMBL/GenBank/DDBJ whole genome shotgun (WGS) entry which is preliminary data.</text>
</comment>
<dbReference type="Gene3D" id="3.40.50.1010">
    <property type="entry name" value="5'-nuclease"/>
    <property type="match status" value="1"/>
</dbReference>